<evidence type="ECO:0000313" key="3">
    <source>
        <dbReference type="Proteomes" id="UP000732380"/>
    </source>
</evidence>
<reference evidence="2 3" key="1">
    <citation type="journal article" date="2020" name="bioRxiv">
        <title>Whole genome comparisons of ergot fungi reveals the divergence and evolution of species within the genus Claviceps are the result of varying mechanisms driving genome evolution and host range expansion.</title>
        <authorList>
            <person name="Wyka S.A."/>
            <person name="Mondo S.J."/>
            <person name="Liu M."/>
            <person name="Dettman J."/>
            <person name="Nalam V."/>
            <person name="Broders K.D."/>
        </authorList>
    </citation>
    <scope>NUCLEOTIDE SEQUENCE [LARGE SCALE GENOMIC DNA]</scope>
    <source>
        <strain evidence="2 3">LM576</strain>
    </source>
</reference>
<gene>
    <name evidence="2" type="ORF">E4U13_006464</name>
</gene>
<feature type="non-terminal residue" evidence="2">
    <location>
        <position position="1"/>
    </location>
</feature>
<dbReference type="Proteomes" id="UP000732380">
    <property type="component" value="Unassembled WGS sequence"/>
</dbReference>
<keyword evidence="3" id="KW-1185">Reference proteome</keyword>
<comment type="caution">
    <text evidence="2">The sequence shown here is derived from an EMBL/GenBank/DDBJ whole genome shotgun (WGS) entry which is preliminary data.</text>
</comment>
<feature type="compositionally biased region" description="Basic residues" evidence="1">
    <location>
        <begin position="135"/>
        <end position="146"/>
    </location>
</feature>
<protein>
    <submittedName>
        <fullName evidence="2">Uncharacterized protein</fullName>
    </submittedName>
</protein>
<feature type="region of interest" description="Disordered" evidence="1">
    <location>
        <begin position="118"/>
        <end position="158"/>
    </location>
</feature>
<name>A0A9P7PV41_9HYPO</name>
<evidence type="ECO:0000256" key="1">
    <source>
        <dbReference type="SAM" id="MobiDB-lite"/>
    </source>
</evidence>
<feature type="compositionally biased region" description="Basic and acidic residues" evidence="1">
    <location>
        <begin position="147"/>
        <end position="158"/>
    </location>
</feature>
<sequence length="298" mass="32926">KFGSPAGNDGDASDTFAHSRLGRRISTYPGTRDVEPTSPTNFQHLKRQRAVNTAPKRLDLTGKGAGTDTMTQAFLSKHLDDLDRDYMVRRQVISKLANTLEEFVSCFRRRHTPWETFRKPSSLVPRSSSMPVSLSRKRFSPRRARDRPKTGDDQRDHRTAARNLVTMVLEHLDANVFSDTNNVLIKHTTNKAPQITVLRPIQRTPTRPTIRNASSPTTTVATVVCSTTAPDHVQSSPCLEGLQQAGLWPVGARTFSSMSSLACLNSVGPSLMVYGTFPTAYVVSAKAGGEFIQRVGQF</sequence>
<dbReference type="AlphaFoldDB" id="A0A9P7PV41"/>
<feature type="region of interest" description="Disordered" evidence="1">
    <location>
        <begin position="1"/>
        <end position="40"/>
    </location>
</feature>
<evidence type="ECO:0000313" key="2">
    <source>
        <dbReference type="EMBL" id="KAG6108378.1"/>
    </source>
</evidence>
<dbReference type="EMBL" id="SRQM01000567">
    <property type="protein sequence ID" value="KAG6108378.1"/>
    <property type="molecule type" value="Genomic_DNA"/>
</dbReference>
<proteinExistence type="predicted"/>
<accession>A0A9P7PV41</accession>
<organism evidence="2 3">
    <name type="scientific">Claviceps humidiphila</name>
    <dbReference type="NCBI Taxonomy" id="1294629"/>
    <lineage>
        <taxon>Eukaryota</taxon>
        <taxon>Fungi</taxon>
        <taxon>Dikarya</taxon>
        <taxon>Ascomycota</taxon>
        <taxon>Pezizomycotina</taxon>
        <taxon>Sordariomycetes</taxon>
        <taxon>Hypocreomycetidae</taxon>
        <taxon>Hypocreales</taxon>
        <taxon>Clavicipitaceae</taxon>
        <taxon>Claviceps</taxon>
    </lineage>
</organism>